<dbReference type="AlphaFoldDB" id="A0AAV4LYH5"/>
<dbReference type="EMBL" id="BPLF01000003">
    <property type="protein sequence ID" value="GIX64881.1"/>
    <property type="molecule type" value="Genomic_DNA"/>
</dbReference>
<name>A0AAV4LYH5_BABCB</name>
<dbReference type="RefSeq" id="XP_067716950.1">
    <property type="nucleotide sequence ID" value="XM_067860849.1"/>
</dbReference>
<keyword evidence="1" id="KW-0175">Coiled coil</keyword>
<dbReference type="Proteomes" id="UP001497744">
    <property type="component" value="Unassembled WGS sequence"/>
</dbReference>
<sequence length="208" mass="22493">MGPSVPALLDPQVSAFYDCVVRSGEFYSKGDLHALMKECGIRAARHRGRGREPAGPAGAAAQRDLPEHHRSMVKPARRAAGSPRSRAPPKTPGADLADPPSPHDKEVAQLRADAAELQKKIDDIQSSVGNTDSPLHGLTSSQCLPEKCAAIRHEIEVLESQNAAKRREALRNLAAEIKEADDCVARWKYSIAMLQNYITDTYVSPPGA</sequence>
<keyword evidence="4" id="KW-1185">Reference proteome</keyword>
<evidence type="ECO:0000256" key="2">
    <source>
        <dbReference type="SAM" id="MobiDB-lite"/>
    </source>
</evidence>
<feature type="coiled-coil region" evidence="1">
    <location>
        <begin position="107"/>
        <end position="180"/>
    </location>
</feature>
<reference evidence="3 4" key="1">
    <citation type="submission" date="2021-06" db="EMBL/GenBank/DDBJ databases">
        <title>Genome sequence of Babesia caballi.</title>
        <authorList>
            <person name="Yamagishi J."/>
            <person name="Kidaka T."/>
            <person name="Ochi A."/>
        </authorList>
    </citation>
    <scope>NUCLEOTIDE SEQUENCE [LARGE SCALE GENOMIC DNA]</scope>
    <source>
        <strain evidence="3">USDA-D6B2</strain>
    </source>
</reference>
<proteinExistence type="predicted"/>
<accession>A0AAV4LYH5</accession>
<evidence type="ECO:0000313" key="4">
    <source>
        <dbReference type="Proteomes" id="UP001497744"/>
    </source>
</evidence>
<protein>
    <submittedName>
        <fullName evidence="3">Peptidase M23, putative</fullName>
    </submittedName>
</protein>
<evidence type="ECO:0000256" key="1">
    <source>
        <dbReference type="SAM" id="Coils"/>
    </source>
</evidence>
<dbReference type="GeneID" id="94196362"/>
<feature type="region of interest" description="Disordered" evidence="2">
    <location>
        <begin position="46"/>
        <end position="105"/>
    </location>
</feature>
<comment type="caution">
    <text evidence="3">The sequence shown here is derived from an EMBL/GenBank/DDBJ whole genome shotgun (WGS) entry which is preliminary data.</text>
</comment>
<evidence type="ECO:0000313" key="3">
    <source>
        <dbReference type="EMBL" id="GIX64881.1"/>
    </source>
</evidence>
<organism evidence="3 4">
    <name type="scientific">Babesia caballi</name>
    <dbReference type="NCBI Taxonomy" id="5871"/>
    <lineage>
        <taxon>Eukaryota</taxon>
        <taxon>Sar</taxon>
        <taxon>Alveolata</taxon>
        <taxon>Apicomplexa</taxon>
        <taxon>Aconoidasida</taxon>
        <taxon>Piroplasmida</taxon>
        <taxon>Babesiidae</taxon>
        <taxon>Babesia</taxon>
    </lineage>
</organism>
<gene>
    <name evidence="3" type="ORF">BcabD6B2_43160</name>
</gene>